<keyword evidence="12" id="KW-1185">Reference proteome</keyword>
<name>A0A9Q0BA79_9HYPO</name>
<dbReference type="Pfam" id="PF17917">
    <property type="entry name" value="RT_RNaseH"/>
    <property type="match status" value="1"/>
</dbReference>
<keyword evidence="6" id="KW-0378">Hydrolase</keyword>
<dbReference type="EMBL" id="JAGIXG020000196">
    <property type="protein sequence ID" value="KAI6777561.1"/>
    <property type="molecule type" value="Genomic_DNA"/>
</dbReference>
<evidence type="ECO:0000256" key="9">
    <source>
        <dbReference type="SAM" id="MobiDB-lite"/>
    </source>
</evidence>
<evidence type="ECO:0000256" key="4">
    <source>
        <dbReference type="ARBA" id="ARBA00022722"/>
    </source>
</evidence>
<dbReference type="Gene3D" id="3.30.70.270">
    <property type="match status" value="1"/>
</dbReference>
<dbReference type="GO" id="GO:0003964">
    <property type="term" value="F:RNA-directed DNA polymerase activity"/>
    <property type="evidence" value="ECO:0007669"/>
    <property type="project" value="UniProtKB-KW"/>
</dbReference>
<keyword evidence="2" id="KW-0808">Transferase</keyword>
<feature type="region of interest" description="Disordered" evidence="9">
    <location>
        <begin position="196"/>
        <end position="237"/>
    </location>
</feature>
<feature type="non-terminal residue" evidence="11">
    <location>
        <position position="237"/>
    </location>
</feature>
<dbReference type="CDD" id="cd09274">
    <property type="entry name" value="RNase_HI_RT_Ty3"/>
    <property type="match status" value="1"/>
</dbReference>
<dbReference type="InterPro" id="IPR041373">
    <property type="entry name" value="RT_RNaseH"/>
</dbReference>
<dbReference type="SUPFAM" id="SSF56672">
    <property type="entry name" value="DNA/RNA polymerases"/>
    <property type="match status" value="1"/>
</dbReference>
<comment type="caution">
    <text evidence="11">The sequence shown here is derived from an EMBL/GenBank/DDBJ whole genome shotgun (WGS) entry which is preliminary data.</text>
</comment>
<proteinExistence type="predicted"/>
<dbReference type="FunFam" id="3.30.70.270:FF:000063">
    <property type="entry name" value="Zinc knuckle domaincontaining protein"/>
    <property type="match status" value="1"/>
</dbReference>
<dbReference type="GO" id="GO:0005739">
    <property type="term" value="C:mitochondrion"/>
    <property type="evidence" value="ECO:0007669"/>
    <property type="project" value="UniProtKB-SubCell"/>
</dbReference>
<gene>
    <name evidence="11" type="ORF">J7T54_006734</name>
</gene>
<dbReference type="OrthoDB" id="5152741at2759"/>
<evidence type="ECO:0000256" key="3">
    <source>
        <dbReference type="ARBA" id="ARBA00022695"/>
    </source>
</evidence>
<dbReference type="AlphaFoldDB" id="A0A9Q0BA79"/>
<keyword evidence="7" id="KW-0695">RNA-directed DNA polymerase</keyword>
<dbReference type="PANTHER" id="PTHR34072:SF52">
    <property type="entry name" value="RIBONUCLEASE H"/>
    <property type="match status" value="1"/>
</dbReference>
<keyword evidence="8" id="KW-0496">Mitochondrion</keyword>
<evidence type="ECO:0000256" key="7">
    <source>
        <dbReference type="ARBA" id="ARBA00022918"/>
    </source>
</evidence>
<evidence type="ECO:0000259" key="10">
    <source>
        <dbReference type="Pfam" id="PF17917"/>
    </source>
</evidence>
<feature type="domain" description="Reverse transcriptase RNase H-like" evidence="10">
    <location>
        <begin position="82"/>
        <end position="188"/>
    </location>
</feature>
<evidence type="ECO:0000256" key="8">
    <source>
        <dbReference type="ARBA" id="ARBA00023128"/>
    </source>
</evidence>
<reference evidence="11" key="2">
    <citation type="submission" date="2022-07" db="EMBL/GenBank/DDBJ databases">
        <authorList>
            <person name="Goncalves M.F.M."/>
            <person name="Hilario S."/>
            <person name="Van De Peer Y."/>
            <person name="Esteves A.C."/>
            <person name="Alves A."/>
        </authorList>
    </citation>
    <scope>NUCLEOTIDE SEQUENCE</scope>
    <source>
        <strain evidence="11">MUM 19.33</strain>
    </source>
</reference>
<sequence length="237" mass="27629">MDPEKVRTVRDWKTPTCVTDVQAFLGFGNFYRRFIRDYSKITAPLNRLTKKGVPFCWTTDCRNAFESLKTAFSTAPILAPFDWEKNVILETDASDYVSAGVLSQVGDDRILRPVAFFSKKHTATECNYEIYDKELMAIIRCFEEWRPELEGASSPIKVITDHRNLEYFTTTKLLNRRQARWSEFLSRFNFQITYRPGKQGAKPDALTRRSEDLPKEGDERLLHQSQTVLKRENLDPR</sequence>
<evidence type="ECO:0000313" key="12">
    <source>
        <dbReference type="Proteomes" id="UP001055219"/>
    </source>
</evidence>
<evidence type="ECO:0000256" key="2">
    <source>
        <dbReference type="ARBA" id="ARBA00022679"/>
    </source>
</evidence>
<dbReference type="GO" id="GO:0004519">
    <property type="term" value="F:endonuclease activity"/>
    <property type="evidence" value="ECO:0007669"/>
    <property type="project" value="UniProtKB-KW"/>
</dbReference>
<dbReference type="InterPro" id="IPR043502">
    <property type="entry name" value="DNA/RNA_pol_sf"/>
</dbReference>
<dbReference type="GO" id="GO:0016787">
    <property type="term" value="F:hydrolase activity"/>
    <property type="evidence" value="ECO:0007669"/>
    <property type="project" value="UniProtKB-KW"/>
</dbReference>
<reference evidence="11" key="1">
    <citation type="journal article" date="2021" name="J Fungi (Basel)">
        <title>Genomic and Metabolomic Analyses of the Marine Fungus Emericellopsis cladophorae: Insights into Saltwater Adaptability Mechanisms and Its Biosynthetic Potential.</title>
        <authorList>
            <person name="Goncalves M.F.M."/>
            <person name="Hilario S."/>
            <person name="Van de Peer Y."/>
            <person name="Esteves A.C."/>
            <person name="Alves A."/>
        </authorList>
    </citation>
    <scope>NUCLEOTIDE SEQUENCE</scope>
    <source>
        <strain evidence="11">MUM 19.33</strain>
    </source>
</reference>
<keyword evidence="5" id="KW-0255">Endonuclease</keyword>
<organism evidence="11 12">
    <name type="scientific">Emericellopsis cladophorae</name>
    <dbReference type="NCBI Taxonomy" id="2686198"/>
    <lineage>
        <taxon>Eukaryota</taxon>
        <taxon>Fungi</taxon>
        <taxon>Dikarya</taxon>
        <taxon>Ascomycota</taxon>
        <taxon>Pezizomycotina</taxon>
        <taxon>Sordariomycetes</taxon>
        <taxon>Hypocreomycetidae</taxon>
        <taxon>Hypocreales</taxon>
        <taxon>Bionectriaceae</taxon>
        <taxon>Emericellopsis</taxon>
    </lineage>
</organism>
<accession>A0A9Q0BA79</accession>
<keyword evidence="3" id="KW-0548">Nucleotidyltransferase</keyword>
<comment type="subcellular location">
    <subcellularLocation>
        <location evidence="1">Mitochondrion</location>
    </subcellularLocation>
</comment>
<dbReference type="GeneID" id="75833211"/>
<evidence type="ECO:0000256" key="6">
    <source>
        <dbReference type="ARBA" id="ARBA00022801"/>
    </source>
</evidence>
<dbReference type="PANTHER" id="PTHR34072">
    <property type="entry name" value="ENZYMATIC POLYPROTEIN-RELATED"/>
    <property type="match status" value="1"/>
</dbReference>
<evidence type="ECO:0000256" key="1">
    <source>
        <dbReference type="ARBA" id="ARBA00004173"/>
    </source>
</evidence>
<keyword evidence="4" id="KW-0540">Nuclease</keyword>
<dbReference type="InterPro" id="IPR043128">
    <property type="entry name" value="Rev_trsase/Diguanyl_cyclase"/>
</dbReference>
<protein>
    <recommendedName>
        <fullName evidence="10">Reverse transcriptase RNase H-like domain-containing protein</fullName>
    </recommendedName>
</protein>
<feature type="compositionally biased region" description="Basic and acidic residues" evidence="9">
    <location>
        <begin position="205"/>
        <end position="222"/>
    </location>
</feature>
<dbReference type="Proteomes" id="UP001055219">
    <property type="component" value="Unassembled WGS sequence"/>
</dbReference>
<dbReference type="RefSeq" id="XP_051358417.1">
    <property type="nucleotide sequence ID" value="XM_051510710.1"/>
</dbReference>
<evidence type="ECO:0000313" key="11">
    <source>
        <dbReference type="EMBL" id="KAI6777561.1"/>
    </source>
</evidence>
<evidence type="ECO:0000256" key="5">
    <source>
        <dbReference type="ARBA" id="ARBA00022759"/>
    </source>
</evidence>